<accession>A0A0F8WTA0</accession>
<proteinExistence type="predicted"/>
<sequence>MNETTRAQIARQIVRAIQGGSLNYIDPKTITEIESWERILNIEPAPKKTVRVLRFIEYVGTPEFIDDCIARRGLKGTRVLPGGFMREAILGDTAEVLSDDEVEELGVCRPKTT</sequence>
<reference evidence="1" key="1">
    <citation type="journal article" date="2015" name="Nature">
        <title>Complex archaea that bridge the gap between prokaryotes and eukaryotes.</title>
        <authorList>
            <person name="Spang A."/>
            <person name="Saw J.H."/>
            <person name="Jorgensen S.L."/>
            <person name="Zaremba-Niedzwiedzka K."/>
            <person name="Martijn J."/>
            <person name="Lind A.E."/>
            <person name="van Eijk R."/>
            <person name="Schleper C."/>
            <person name="Guy L."/>
            <person name="Ettema T.J."/>
        </authorList>
    </citation>
    <scope>NUCLEOTIDE SEQUENCE</scope>
</reference>
<protein>
    <submittedName>
        <fullName evidence="1">Uncharacterized protein</fullName>
    </submittedName>
</protein>
<dbReference type="EMBL" id="LAZR01067462">
    <property type="protein sequence ID" value="KKK51545.1"/>
    <property type="molecule type" value="Genomic_DNA"/>
</dbReference>
<evidence type="ECO:0000313" key="1">
    <source>
        <dbReference type="EMBL" id="KKK51545.1"/>
    </source>
</evidence>
<name>A0A0F8WTA0_9ZZZZ</name>
<comment type="caution">
    <text evidence="1">The sequence shown here is derived from an EMBL/GenBank/DDBJ whole genome shotgun (WGS) entry which is preliminary data.</text>
</comment>
<organism evidence="1">
    <name type="scientific">marine sediment metagenome</name>
    <dbReference type="NCBI Taxonomy" id="412755"/>
    <lineage>
        <taxon>unclassified sequences</taxon>
        <taxon>metagenomes</taxon>
        <taxon>ecological metagenomes</taxon>
    </lineage>
</organism>
<gene>
    <name evidence="1" type="ORF">LCGC14_3113900</name>
</gene>
<dbReference type="AlphaFoldDB" id="A0A0F8WTA0"/>